<evidence type="ECO:0008006" key="5">
    <source>
        <dbReference type="Google" id="ProtNLM"/>
    </source>
</evidence>
<dbReference type="RefSeq" id="WP_205261316.1">
    <property type="nucleotide sequence ID" value="NZ_JAERWK010000017.1"/>
</dbReference>
<feature type="chain" id="PRO_5036929700" description="tRNA-dihydrouridine synthase" evidence="2">
    <location>
        <begin position="28"/>
        <end position="133"/>
    </location>
</feature>
<dbReference type="Proteomes" id="UP000663792">
    <property type="component" value="Unassembled WGS sequence"/>
</dbReference>
<protein>
    <recommendedName>
        <fullName evidence="5">tRNA-dihydrouridine synthase</fullName>
    </recommendedName>
</protein>
<organism evidence="3 4">
    <name type="scientific">Nakamurella leprariae</name>
    <dbReference type="NCBI Taxonomy" id="2803911"/>
    <lineage>
        <taxon>Bacteria</taxon>
        <taxon>Bacillati</taxon>
        <taxon>Actinomycetota</taxon>
        <taxon>Actinomycetes</taxon>
        <taxon>Nakamurellales</taxon>
        <taxon>Nakamurellaceae</taxon>
        <taxon>Nakamurella</taxon>
    </lineage>
</organism>
<accession>A0A939C2K0</accession>
<evidence type="ECO:0000256" key="1">
    <source>
        <dbReference type="SAM" id="MobiDB-lite"/>
    </source>
</evidence>
<dbReference type="AlphaFoldDB" id="A0A939C2K0"/>
<evidence type="ECO:0000313" key="3">
    <source>
        <dbReference type="EMBL" id="MBM9468354.1"/>
    </source>
</evidence>
<keyword evidence="4" id="KW-1185">Reference proteome</keyword>
<dbReference type="EMBL" id="JAERWK010000017">
    <property type="protein sequence ID" value="MBM9468354.1"/>
    <property type="molecule type" value="Genomic_DNA"/>
</dbReference>
<feature type="signal peptide" evidence="2">
    <location>
        <begin position="1"/>
        <end position="27"/>
    </location>
</feature>
<proteinExistence type="predicted"/>
<gene>
    <name evidence="3" type="ORF">JL106_13810</name>
</gene>
<name>A0A939C2K0_9ACTN</name>
<dbReference type="PROSITE" id="PS51257">
    <property type="entry name" value="PROKAR_LIPOPROTEIN"/>
    <property type="match status" value="1"/>
</dbReference>
<comment type="caution">
    <text evidence="3">The sequence shown here is derived from an EMBL/GenBank/DDBJ whole genome shotgun (WGS) entry which is preliminary data.</text>
</comment>
<evidence type="ECO:0000313" key="4">
    <source>
        <dbReference type="Proteomes" id="UP000663792"/>
    </source>
</evidence>
<keyword evidence="2" id="KW-0732">Signal</keyword>
<sequence length="133" mass="13105">MPLERRPLRLRLVTLAAAGALVVPSVAACSSDEADQTAYCVDQDNQVVDDSNCDESRGYGGGLFFLMMAAGGFGRGSVIPSSAMYSSRINPADSAARAGAGLPATGRAAGTTIKSGGIGKGGGGSSGDTGSGS</sequence>
<feature type="region of interest" description="Disordered" evidence="1">
    <location>
        <begin position="96"/>
        <end position="133"/>
    </location>
</feature>
<feature type="compositionally biased region" description="Gly residues" evidence="1">
    <location>
        <begin position="116"/>
        <end position="133"/>
    </location>
</feature>
<reference evidence="3" key="1">
    <citation type="submission" date="2021-01" db="EMBL/GenBank/DDBJ databases">
        <title>YIM 132084 draft genome.</title>
        <authorList>
            <person name="An D."/>
        </authorList>
    </citation>
    <scope>NUCLEOTIDE SEQUENCE</scope>
    <source>
        <strain evidence="3">YIM 132084</strain>
    </source>
</reference>
<evidence type="ECO:0000256" key="2">
    <source>
        <dbReference type="SAM" id="SignalP"/>
    </source>
</evidence>